<accession>A0AAW1NSH8</accession>
<evidence type="ECO:0000256" key="1">
    <source>
        <dbReference type="SAM" id="MobiDB-lite"/>
    </source>
</evidence>
<feature type="compositionally biased region" description="Polar residues" evidence="1">
    <location>
        <begin position="119"/>
        <end position="134"/>
    </location>
</feature>
<organism evidence="2 3">
    <name type="scientific">Symbiochloris irregularis</name>
    <dbReference type="NCBI Taxonomy" id="706552"/>
    <lineage>
        <taxon>Eukaryota</taxon>
        <taxon>Viridiplantae</taxon>
        <taxon>Chlorophyta</taxon>
        <taxon>core chlorophytes</taxon>
        <taxon>Trebouxiophyceae</taxon>
        <taxon>Trebouxiales</taxon>
        <taxon>Trebouxiaceae</taxon>
        <taxon>Symbiochloris</taxon>
    </lineage>
</organism>
<feature type="compositionally biased region" description="Basic and acidic residues" evidence="1">
    <location>
        <begin position="91"/>
        <end position="111"/>
    </location>
</feature>
<gene>
    <name evidence="2" type="ORF">WJX73_008243</name>
</gene>
<dbReference type="AlphaFoldDB" id="A0AAW1NSH8"/>
<comment type="caution">
    <text evidence="2">The sequence shown here is derived from an EMBL/GenBank/DDBJ whole genome shotgun (WGS) entry which is preliminary data.</text>
</comment>
<feature type="compositionally biased region" description="Polar residues" evidence="1">
    <location>
        <begin position="162"/>
        <end position="176"/>
    </location>
</feature>
<name>A0AAW1NSH8_9CHLO</name>
<evidence type="ECO:0000313" key="2">
    <source>
        <dbReference type="EMBL" id="KAK9795960.1"/>
    </source>
</evidence>
<keyword evidence="3" id="KW-1185">Reference proteome</keyword>
<dbReference type="EMBL" id="JALJOQ010000120">
    <property type="protein sequence ID" value="KAK9795960.1"/>
    <property type="molecule type" value="Genomic_DNA"/>
</dbReference>
<feature type="region of interest" description="Disordered" evidence="1">
    <location>
        <begin position="91"/>
        <end position="176"/>
    </location>
</feature>
<reference evidence="2 3" key="1">
    <citation type="journal article" date="2024" name="Nat. Commun.">
        <title>Phylogenomics reveals the evolutionary origins of lichenization in chlorophyte algae.</title>
        <authorList>
            <person name="Puginier C."/>
            <person name="Libourel C."/>
            <person name="Otte J."/>
            <person name="Skaloud P."/>
            <person name="Haon M."/>
            <person name="Grisel S."/>
            <person name="Petersen M."/>
            <person name="Berrin J.G."/>
            <person name="Delaux P.M."/>
            <person name="Dal Grande F."/>
            <person name="Keller J."/>
        </authorList>
    </citation>
    <scope>NUCLEOTIDE SEQUENCE [LARGE SCALE GENOMIC DNA]</scope>
    <source>
        <strain evidence="2 3">SAG 2036</strain>
    </source>
</reference>
<sequence>MAPFFSDWPKKQAQNGRRSCENVNVNVIDLTGSKAGSENSGIEVAQTLVWKAKGAMIHDGKVVVDKQGRVMGRNGKLLKDKEGNYVYMKAKDAKKDAKKVEDAADSGETHRKNGKQQKKVSSTSPPCVRSTSPSRVPFSKKNAAPAGDKPGMWSADELAAWSSATNNGKENTVTRR</sequence>
<protein>
    <submittedName>
        <fullName evidence="2">Uncharacterized protein</fullName>
    </submittedName>
</protein>
<proteinExistence type="predicted"/>
<evidence type="ECO:0000313" key="3">
    <source>
        <dbReference type="Proteomes" id="UP001465755"/>
    </source>
</evidence>
<dbReference type="Proteomes" id="UP001465755">
    <property type="component" value="Unassembled WGS sequence"/>
</dbReference>